<evidence type="ECO:0000313" key="3">
    <source>
        <dbReference type="EMBL" id="MBU9711048.1"/>
    </source>
</evidence>
<dbReference type="RefSeq" id="WP_217064939.1">
    <property type="nucleotide sequence ID" value="NZ_JAHQCS010000057.1"/>
</dbReference>
<reference evidence="3 4" key="1">
    <citation type="submission" date="2021-06" db="EMBL/GenBank/DDBJ databases">
        <title>Bacillus sp. RD4P76, an endophyte from a halophyte.</title>
        <authorList>
            <person name="Sun J.-Q."/>
        </authorList>
    </citation>
    <scope>NUCLEOTIDE SEQUENCE [LARGE SCALE GENOMIC DNA]</scope>
    <source>
        <strain evidence="3 4">CGMCC 1.15917</strain>
    </source>
</reference>
<evidence type="ECO:0000256" key="2">
    <source>
        <dbReference type="SAM" id="MobiDB-lite"/>
    </source>
</evidence>
<comment type="caution">
    <text evidence="3">The sequence shown here is derived from an EMBL/GenBank/DDBJ whole genome shotgun (WGS) entry which is preliminary data.</text>
</comment>
<keyword evidence="1" id="KW-0175">Coiled coil</keyword>
<evidence type="ECO:0000256" key="1">
    <source>
        <dbReference type="SAM" id="Coils"/>
    </source>
</evidence>
<name>A0ABS6JC29_9BACI</name>
<accession>A0ABS6JC29</accession>
<sequence>MSIKREIQSRLVEIEAEMYRLDQEAAQLRASLGALDMYEMELQAEKEEAELTEDPEGPEETTEEIAEENINDVDQDPVPEGEEENVEYPPETGK</sequence>
<proteinExistence type="predicted"/>
<feature type="compositionally biased region" description="Acidic residues" evidence="2">
    <location>
        <begin position="47"/>
        <end position="86"/>
    </location>
</feature>
<dbReference type="Proteomes" id="UP000784880">
    <property type="component" value="Unassembled WGS sequence"/>
</dbReference>
<gene>
    <name evidence="3" type="ORF">KS419_04765</name>
</gene>
<keyword evidence="4" id="KW-1185">Reference proteome</keyword>
<protein>
    <submittedName>
        <fullName evidence="3">Uncharacterized protein</fullName>
    </submittedName>
</protein>
<dbReference type="EMBL" id="JAHQCS010000057">
    <property type="protein sequence ID" value="MBU9711048.1"/>
    <property type="molecule type" value="Genomic_DNA"/>
</dbReference>
<evidence type="ECO:0000313" key="4">
    <source>
        <dbReference type="Proteomes" id="UP000784880"/>
    </source>
</evidence>
<organism evidence="3 4">
    <name type="scientific">Evansella tamaricis</name>
    <dbReference type="NCBI Taxonomy" id="2069301"/>
    <lineage>
        <taxon>Bacteria</taxon>
        <taxon>Bacillati</taxon>
        <taxon>Bacillota</taxon>
        <taxon>Bacilli</taxon>
        <taxon>Bacillales</taxon>
        <taxon>Bacillaceae</taxon>
        <taxon>Evansella</taxon>
    </lineage>
</organism>
<feature type="coiled-coil region" evidence="1">
    <location>
        <begin position="4"/>
        <end position="31"/>
    </location>
</feature>
<feature type="region of interest" description="Disordered" evidence="2">
    <location>
        <begin position="43"/>
        <end position="94"/>
    </location>
</feature>